<evidence type="ECO:0000313" key="2">
    <source>
        <dbReference type="Proteomes" id="UP001319045"/>
    </source>
</evidence>
<accession>A0ABM7NWK0</accession>
<dbReference type="Proteomes" id="UP001319045">
    <property type="component" value="Chromosome"/>
</dbReference>
<reference evidence="1 2" key="1">
    <citation type="journal article" date="2022" name="Int. J. Syst. Evol. Microbiol.">
        <title>Prevotella herbatica sp. nov., a plant polysaccharide-decomposing anaerobic bacterium isolated from a methanogenic reactor.</title>
        <authorList>
            <person name="Uek A."/>
            <person name="Tonouchi A."/>
            <person name="Kaku N."/>
            <person name="Ueki K."/>
        </authorList>
    </citation>
    <scope>NUCLEOTIDE SEQUENCE [LARGE SCALE GENOMIC DNA]</scope>
    <source>
        <strain evidence="1 2">WR041</strain>
    </source>
</reference>
<dbReference type="EMBL" id="AP024484">
    <property type="protein sequence ID" value="BCS84769.1"/>
    <property type="molecule type" value="Genomic_DNA"/>
</dbReference>
<evidence type="ECO:0008006" key="3">
    <source>
        <dbReference type="Google" id="ProtNLM"/>
    </source>
</evidence>
<protein>
    <recommendedName>
        <fullName evidence="3">Outer membrane protein beta-barrel domain-containing protein</fullName>
    </recommendedName>
</protein>
<name>A0ABM7NWK0_9BACT</name>
<evidence type="ECO:0000313" key="1">
    <source>
        <dbReference type="EMBL" id="BCS84769.1"/>
    </source>
</evidence>
<organism evidence="1 2">
    <name type="scientific">Prevotella herbatica</name>
    <dbReference type="NCBI Taxonomy" id="2801997"/>
    <lineage>
        <taxon>Bacteria</taxon>
        <taxon>Pseudomonadati</taxon>
        <taxon>Bacteroidota</taxon>
        <taxon>Bacteroidia</taxon>
        <taxon>Bacteroidales</taxon>
        <taxon>Prevotellaceae</taxon>
        <taxon>Prevotella</taxon>
    </lineage>
</organism>
<keyword evidence="2" id="KW-1185">Reference proteome</keyword>
<proteinExistence type="predicted"/>
<dbReference type="RefSeq" id="WP_207154964.1">
    <property type="nucleotide sequence ID" value="NZ_AP024484.1"/>
</dbReference>
<sequence length="216" mass="24501">MNVSAEDNDEDRYRPLEISLSGALGNYNSWDVDVDMEYRPIKYFGVSAGLRFTDISFGKDHIFGGKTIDHSHTWKTDDLSDFSYHVAFQPQVKLYTPNIKLDNVGDNLNFSIGYGLTIPLTNRASGVVVYTPAEKGQFIPDDEKRVSNSNRIYNVYNFVNISANLESGIWGLSLGYRVSDYDVFGSARNIVVEGQKLVFDNHKFNNEVYLAIHYKL</sequence>
<gene>
    <name evidence="1" type="ORF">prwr041_06620</name>
</gene>